<reference evidence="5" key="1">
    <citation type="submission" date="2021-05" db="EMBL/GenBank/DDBJ databases">
        <title>Complete genome sequence of the cellulolytic planctomycete Telmatocola sphagniphila SP2T and characterization of the first cellulase from planctomycetes.</title>
        <authorList>
            <person name="Rakitin A.L."/>
            <person name="Beletsky A.V."/>
            <person name="Naumoff D.G."/>
            <person name="Kulichevskaya I.S."/>
            <person name="Mardanov A.V."/>
            <person name="Ravin N.V."/>
            <person name="Dedysh S.N."/>
        </authorList>
    </citation>
    <scope>NUCLEOTIDE SEQUENCE</scope>
    <source>
        <strain evidence="5">SP2T</strain>
    </source>
</reference>
<dbReference type="PANTHER" id="PTHR19879:SF9">
    <property type="entry name" value="TRANSCRIPTION INITIATION FACTOR TFIID SUBUNIT 5"/>
    <property type="match status" value="1"/>
</dbReference>
<evidence type="ECO:0000313" key="6">
    <source>
        <dbReference type="Proteomes" id="UP000676194"/>
    </source>
</evidence>
<dbReference type="Pfam" id="PF00400">
    <property type="entry name" value="WD40"/>
    <property type="match status" value="3"/>
</dbReference>
<name>A0A8E6B3W5_9BACT</name>
<dbReference type="EMBL" id="CP074694">
    <property type="protein sequence ID" value="QVL31483.1"/>
    <property type="molecule type" value="Genomic_DNA"/>
</dbReference>
<dbReference type="KEGG" id="tsph:KIH39_21960"/>
<dbReference type="Proteomes" id="UP000676194">
    <property type="component" value="Chromosome"/>
</dbReference>
<dbReference type="InterPro" id="IPR036322">
    <property type="entry name" value="WD40_repeat_dom_sf"/>
</dbReference>
<feature type="domain" description="Anaphase-promoting complex subunit 4-like WD40" evidence="4">
    <location>
        <begin position="43"/>
        <end position="97"/>
    </location>
</feature>
<protein>
    <recommendedName>
        <fullName evidence="4">Anaphase-promoting complex subunit 4-like WD40 domain-containing protein</fullName>
    </recommendedName>
</protein>
<proteinExistence type="predicted"/>
<dbReference type="PROSITE" id="PS00678">
    <property type="entry name" value="WD_REPEATS_1"/>
    <property type="match status" value="1"/>
</dbReference>
<dbReference type="PROSITE" id="PS50294">
    <property type="entry name" value="WD_REPEATS_REGION"/>
    <property type="match status" value="3"/>
</dbReference>
<dbReference type="InterPro" id="IPR019775">
    <property type="entry name" value="WD40_repeat_CS"/>
</dbReference>
<dbReference type="PANTHER" id="PTHR19879">
    <property type="entry name" value="TRANSCRIPTION INITIATION FACTOR TFIID"/>
    <property type="match status" value="1"/>
</dbReference>
<dbReference type="SMART" id="SM00320">
    <property type="entry name" value="WD40"/>
    <property type="match status" value="6"/>
</dbReference>
<dbReference type="Pfam" id="PF12894">
    <property type="entry name" value="ANAPC4_WD40"/>
    <property type="match status" value="1"/>
</dbReference>
<keyword evidence="1 3" id="KW-0853">WD repeat</keyword>
<dbReference type="Gene3D" id="2.130.10.10">
    <property type="entry name" value="YVTN repeat-like/Quinoprotein amine dehydrogenase"/>
    <property type="match status" value="2"/>
</dbReference>
<dbReference type="InterPro" id="IPR015943">
    <property type="entry name" value="WD40/YVTN_repeat-like_dom_sf"/>
</dbReference>
<evidence type="ECO:0000259" key="4">
    <source>
        <dbReference type="Pfam" id="PF12894"/>
    </source>
</evidence>
<accession>A0A8E6B3W5</accession>
<dbReference type="AlphaFoldDB" id="A0A8E6B3W5"/>
<dbReference type="InterPro" id="IPR001680">
    <property type="entry name" value="WD40_rpt"/>
</dbReference>
<evidence type="ECO:0000256" key="3">
    <source>
        <dbReference type="PROSITE-ProRule" id="PRU00221"/>
    </source>
</evidence>
<keyword evidence="2" id="KW-0677">Repeat</keyword>
<evidence type="ECO:0000313" key="5">
    <source>
        <dbReference type="EMBL" id="QVL31483.1"/>
    </source>
</evidence>
<gene>
    <name evidence="5" type="ORF">KIH39_21960</name>
</gene>
<feature type="repeat" description="WD" evidence="3">
    <location>
        <begin position="4"/>
        <end position="36"/>
    </location>
</feature>
<dbReference type="InterPro" id="IPR024977">
    <property type="entry name" value="Apc4-like_WD40_dom"/>
</dbReference>
<feature type="repeat" description="WD" evidence="3">
    <location>
        <begin position="52"/>
        <end position="84"/>
    </location>
</feature>
<dbReference type="RefSeq" id="WP_213495391.1">
    <property type="nucleotide sequence ID" value="NZ_CP074694.1"/>
</dbReference>
<feature type="repeat" description="WD" evidence="3">
    <location>
        <begin position="257"/>
        <end position="291"/>
    </location>
</feature>
<evidence type="ECO:0000256" key="2">
    <source>
        <dbReference type="ARBA" id="ARBA00022737"/>
    </source>
</evidence>
<feature type="repeat" description="WD" evidence="3">
    <location>
        <begin position="215"/>
        <end position="256"/>
    </location>
</feature>
<evidence type="ECO:0000256" key="1">
    <source>
        <dbReference type="ARBA" id="ARBA00022574"/>
    </source>
</evidence>
<sequence length="291" mass="32211">MIAYECGQGPVRALAFSPDGKLLASSAGDGALQIWEGGGLKWEQMLSQRCHALGFNAAGTILALGCEDGITRFWDAETGKLLETYKSLQYPVTGLAFVDSDKKILLTAGDPERLYEESKGVTLWNYPSREGKAIVTYSLEVARTFSASPNGQRFAWTTRHNKLITARLSKQDQFHFSLKDPARCLRITNQGTLAAGCSWKISIYSCEEHRFKFSLEGHKGLVSDISFSPDEQFLLSGSWDQTAKLWDLSSGKEVNNFQWKQGQISRVAIAPDGMRYVCGFATGTVLIWDAE</sequence>
<dbReference type="PROSITE" id="PS50082">
    <property type="entry name" value="WD_REPEATS_2"/>
    <property type="match status" value="4"/>
</dbReference>
<dbReference type="SUPFAM" id="SSF50978">
    <property type="entry name" value="WD40 repeat-like"/>
    <property type="match status" value="1"/>
</dbReference>
<organism evidence="5 6">
    <name type="scientific">Telmatocola sphagniphila</name>
    <dbReference type="NCBI Taxonomy" id="1123043"/>
    <lineage>
        <taxon>Bacteria</taxon>
        <taxon>Pseudomonadati</taxon>
        <taxon>Planctomycetota</taxon>
        <taxon>Planctomycetia</taxon>
        <taxon>Gemmatales</taxon>
        <taxon>Gemmataceae</taxon>
    </lineage>
</organism>
<keyword evidence="6" id="KW-1185">Reference proteome</keyword>